<protein>
    <submittedName>
        <fullName evidence="1">Uncharacterized protein</fullName>
    </submittedName>
</protein>
<proteinExistence type="predicted"/>
<name>A0A0E9W003_ANGAN</name>
<reference evidence="1" key="2">
    <citation type="journal article" date="2015" name="Fish Shellfish Immunol.">
        <title>Early steps in the European eel (Anguilla anguilla)-Vibrio vulnificus interaction in the gills: Role of the RtxA13 toxin.</title>
        <authorList>
            <person name="Callol A."/>
            <person name="Pajuelo D."/>
            <person name="Ebbesson L."/>
            <person name="Teles M."/>
            <person name="MacKenzie S."/>
            <person name="Amaro C."/>
        </authorList>
    </citation>
    <scope>NUCLEOTIDE SEQUENCE</scope>
</reference>
<evidence type="ECO:0000313" key="1">
    <source>
        <dbReference type="EMBL" id="JAH82865.1"/>
    </source>
</evidence>
<dbReference type="AlphaFoldDB" id="A0A0E9W003"/>
<sequence>MFGPRLCDWLVVDCGWL</sequence>
<dbReference type="EMBL" id="GBXM01025712">
    <property type="protein sequence ID" value="JAH82865.1"/>
    <property type="molecule type" value="Transcribed_RNA"/>
</dbReference>
<organism evidence="1">
    <name type="scientific">Anguilla anguilla</name>
    <name type="common">European freshwater eel</name>
    <name type="synonym">Muraena anguilla</name>
    <dbReference type="NCBI Taxonomy" id="7936"/>
    <lineage>
        <taxon>Eukaryota</taxon>
        <taxon>Metazoa</taxon>
        <taxon>Chordata</taxon>
        <taxon>Craniata</taxon>
        <taxon>Vertebrata</taxon>
        <taxon>Euteleostomi</taxon>
        <taxon>Actinopterygii</taxon>
        <taxon>Neopterygii</taxon>
        <taxon>Teleostei</taxon>
        <taxon>Anguilliformes</taxon>
        <taxon>Anguillidae</taxon>
        <taxon>Anguilla</taxon>
    </lineage>
</organism>
<accession>A0A0E9W003</accession>
<reference evidence="1" key="1">
    <citation type="submission" date="2014-11" db="EMBL/GenBank/DDBJ databases">
        <authorList>
            <person name="Amaro Gonzalez C."/>
        </authorList>
    </citation>
    <scope>NUCLEOTIDE SEQUENCE</scope>
</reference>